<feature type="transmembrane region" description="Helical" evidence="1">
    <location>
        <begin position="189"/>
        <end position="212"/>
    </location>
</feature>
<keyword evidence="1" id="KW-1133">Transmembrane helix</keyword>
<organism evidence="3 4">
    <name type="scientific">Dendrothele bispora (strain CBS 962.96)</name>
    <dbReference type="NCBI Taxonomy" id="1314807"/>
    <lineage>
        <taxon>Eukaryota</taxon>
        <taxon>Fungi</taxon>
        <taxon>Dikarya</taxon>
        <taxon>Basidiomycota</taxon>
        <taxon>Agaricomycotina</taxon>
        <taxon>Agaricomycetes</taxon>
        <taxon>Agaricomycetidae</taxon>
        <taxon>Agaricales</taxon>
        <taxon>Agaricales incertae sedis</taxon>
        <taxon>Dendrothele</taxon>
    </lineage>
</organism>
<dbReference type="OrthoDB" id="3185525at2759"/>
<accession>A0A4S8LYM3</accession>
<sequence length="927" mass="105523">MPTTPIIDDIEKRVAQKSVGTERRFKPTPDDDACFKLWNMYIGQAQDYDKALLEGWKGDMDGMLLFSALYSASLTALIIESYKTLQEDPAETTAQLLKQLVLLSNGTVTTVGESPSFTLPISSLVCNSLWFLSLALALTCSLLATFVQQWTRDFLHKTTMRPSPVVQARVLAFSYFGLRRFGMHTFVDIIPILLHISLLFFFGGLVAFLLPINRPLTYLMACVLIIFILVYTCLSCIPLVYLDAPYRTPISSLLWRFGNNLHDFFLRRHNLPDNLSLTEAMLEMSLKNRSERDRHCMKYTMKSLNHDAELVPMFDAIPEAVLGSGDAVRFTNMNLVAPILLTPDPDENIVSRITTFITVSGQSADTARQEKDMQTSLKALWSLARLVIRCAPDVVSDTPVVWFDRNLKNVLKWSNSLPQSYLISALALIRTSRLQSLKQCIDTLAYKSSLIGVSVPVHEWLRIAKSYLEIVSLDDVDWNSMSFYHHFRELGDILRNGDAQNLSEVHATELVNQAKHHLSVLQNAGRWKAALISVLREFLSMATTASVTPFEMELTYSVICASIPSVRIFDRSLEVDDDEARATELPDSLSGVPVDLFILILQLSFSTERALSSAKGRCTVEGYLSAIHMQQDSPVAYLMKRDVERSFEMCILQDLREGNAMRPDFCVAAISTIYNGLGLLQSDMVPPRVYDFAKEIFKLIPVAAPRFIQDRWWFTTKVNTEWVLCKHILNQLDQFAGDNHDHDNVLLRSNPQLLRDLCALGQRVLPNFTVPECSASCTADEHKEWVEKITDFVVSVNLSIVTKFIFLSTEIISGPPHGDWQWMYTKIMYHSGHIYKEIQLRFAESVAKVVSLAPWTWQDQNTSAAYVFNNWLWRYSVDWCWVTDLESAKILAKAIESHVHDRNFKGMIWRESELLDRCHTSHSRRWV</sequence>
<feature type="transmembrane region" description="Helical" evidence="1">
    <location>
        <begin position="129"/>
        <end position="147"/>
    </location>
</feature>
<reference evidence="3 4" key="1">
    <citation type="journal article" date="2019" name="Nat. Ecol. Evol.">
        <title>Megaphylogeny resolves global patterns of mushroom evolution.</title>
        <authorList>
            <person name="Varga T."/>
            <person name="Krizsan K."/>
            <person name="Foldi C."/>
            <person name="Dima B."/>
            <person name="Sanchez-Garcia M."/>
            <person name="Sanchez-Ramirez S."/>
            <person name="Szollosi G.J."/>
            <person name="Szarkandi J.G."/>
            <person name="Papp V."/>
            <person name="Albert L."/>
            <person name="Andreopoulos W."/>
            <person name="Angelini C."/>
            <person name="Antonin V."/>
            <person name="Barry K.W."/>
            <person name="Bougher N.L."/>
            <person name="Buchanan P."/>
            <person name="Buyck B."/>
            <person name="Bense V."/>
            <person name="Catcheside P."/>
            <person name="Chovatia M."/>
            <person name="Cooper J."/>
            <person name="Damon W."/>
            <person name="Desjardin D."/>
            <person name="Finy P."/>
            <person name="Geml J."/>
            <person name="Haridas S."/>
            <person name="Hughes K."/>
            <person name="Justo A."/>
            <person name="Karasinski D."/>
            <person name="Kautmanova I."/>
            <person name="Kiss B."/>
            <person name="Kocsube S."/>
            <person name="Kotiranta H."/>
            <person name="LaButti K.M."/>
            <person name="Lechner B.E."/>
            <person name="Liimatainen K."/>
            <person name="Lipzen A."/>
            <person name="Lukacs Z."/>
            <person name="Mihaltcheva S."/>
            <person name="Morgado L.N."/>
            <person name="Niskanen T."/>
            <person name="Noordeloos M.E."/>
            <person name="Ohm R.A."/>
            <person name="Ortiz-Santana B."/>
            <person name="Ovrebo C."/>
            <person name="Racz N."/>
            <person name="Riley R."/>
            <person name="Savchenko A."/>
            <person name="Shiryaev A."/>
            <person name="Soop K."/>
            <person name="Spirin V."/>
            <person name="Szebenyi C."/>
            <person name="Tomsovsky M."/>
            <person name="Tulloss R.E."/>
            <person name="Uehling J."/>
            <person name="Grigoriev I.V."/>
            <person name="Vagvolgyi C."/>
            <person name="Papp T."/>
            <person name="Martin F.M."/>
            <person name="Miettinen O."/>
            <person name="Hibbett D.S."/>
            <person name="Nagy L.G."/>
        </authorList>
    </citation>
    <scope>NUCLEOTIDE SEQUENCE [LARGE SCALE GENOMIC DNA]</scope>
    <source>
        <strain evidence="3 4">CBS 962.96</strain>
    </source>
</reference>
<evidence type="ECO:0000313" key="3">
    <source>
        <dbReference type="EMBL" id="THU94318.1"/>
    </source>
</evidence>
<keyword evidence="1" id="KW-0812">Transmembrane</keyword>
<gene>
    <name evidence="3" type="ORF">K435DRAFT_756668</name>
</gene>
<keyword evidence="1" id="KW-0472">Membrane</keyword>
<dbReference type="Proteomes" id="UP000297245">
    <property type="component" value="Unassembled WGS sequence"/>
</dbReference>
<dbReference type="InterPro" id="IPR045338">
    <property type="entry name" value="DUF6535"/>
</dbReference>
<feature type="transmembrane region" description="Helical" evidence="1">
    <location>
        <begin position="218"/>
        <end position="242"/>
    </location>
</feature>
<dbReference type="Pfam" id="PF20153">
    <property type="entry name" value="DUF6535"/>
    <property type="match status" value="1"/>
</dbReference>
<evidence type="ECO:0000259" key="2">
    <source>
        <dbReference type="Pfam" id="PF20153"/>
    </source>
</evidence>
<dbReference type="AlphaFoldDB" id="A0A4S8LYM3"/>
<keyword evidence="4" id="KW-1185">Reference proteome</keyword>
<protein>
    <recommendedName>
        <fullName evidence="2">DUF6535 domain-containing protein</fullName>
    </recommendedName>
</protein>
<proteinExistence type="predicted"/>
<evidence type="ECO:0000313" key="4">
    <source>
        <dbReference type="Proteomes" id="UP000297245"/>
    </source>
</evidence>
<evidence type="ECO:0000256" key="1">
    <source>
        <dbReference type="SAM" id="Phobius"/>
    </source>
</evidence>
<feature type="domain" description="DUF6535" evidence="2">
    <location>
        <begin position="38"/>
        <end position="210"/>
    </location>
</feature>
<dbReference type="EMBL" id="ML179227">
    <property type="protein sequence ID" value="THU94318.1"/>
    <property type="molecule type" value="Genomic_DNA"/>
</dbReference>
<name>A0A4S8LYM3_DENBC</name>